<dbReference type="KEGG" id="shc:Shell_1503"/>
<dbReference type="SMART" id="SM00490">
    <property type="entry name" value="HELICc"/>
    <property type="match status" value="1"/>
</dbReference>
<evidence type="ECO:0000256" key="8">
    <source>
        <dbReference type="ARBA" id="ARBA00034808"/>
    </source>
</evidence>
<dbReference type="InterPro" id="IPR032438">
    <property type="entry name" value="ERCC3_RAD25_C"/>
</dbReference>
<reference evidence="12 13" key="2">
    <citation type="journal article" date="2011" name="Stand. Genomic Sci.">
        <title>Complete genome sequence of Staphylothermus hellenicus P8.</title>
        <authorList>
            <person name="Anderson I."/>
            <person name="Wirth R."/>
            <person name="Lucas S."/>
            <person name="Copeland A."/>
            <person name="Lapidus A."/>
            <person name="Cheng J.F."/>
            <person name="Goodwin L."/>
            <person name="Pitluck S."/>
            <person name="Davenport K."/>
            <person name="Detter J.C."/>
            <person name="Han C."/>
            <person name="Tapia R."/>
            <person name="Land M."/>
            <person name="Hauser L."/>
            <person name="Pati A."/>
            <person name="Mikhailova N."/>
            <person name="Woyke T."/>
            <person name="Klenk H.P."/>
            <person name="Kyrpides N."/>
            <person name="Ivanova N."/>
        </authorList>
    </citation>
    <scope>NUCLEOTIDE SEQUENCE [LARGE SCALE GENOMIC DNA]</scope>
    <source>
        <strain evidence="13">DSM 12710 / JCM 10830 / BK20S6-10-b1 / P8</strain>
    </source>
</reference>
<dbReference type="PANTHER" id="PTHR11274:SF0">
    <property type="entry name" value="GENERAL TRANSCRIPTION AND DNA REPAIR FACTOR IIH HELICASE SUBUNIT XPB"/>
    <property type="match status" value="1"/>
</dbReference>
<reference evidence="13" key="1">
    <citation type="submission" date="2010-05" db="EMBL/GenBank/DDBJ databases">
        <title>Complete sequence of Staphylothermus hellenicus DSM 12710.</title>
        <authorList>
            <consortium name="US DOE Joint Genome Institute"/>
            <person name="Lucas S."/>
            <person name="Copeland A."/>
            <person name="Lapidus A."/>
            <person name="Cheng J.-F."/>
            <person name="Bruce D."/>
            <person name="Goodwin L."/>
            <person name="Pitluck S."/>
            <person name="Davenport K."/>
            <person name="Detter J.C."/>
            <person name="Han C."/>
            <person name="Tapia R."/>
            <person name="Larimer F."/>
            <person name="Land M."/>
            <person name="Hauser L."/>
            <person name="Kyrpides N."/>
            <person name="Mikhailova N."/>
            <person name="Anderson I.J."/>
            <person name="Woyke T."/>
        </authorList>
    </citation>
    <scope>NUCLEOTIDE SEQUENCE [LARGE SCALE GENOMIC DNA]</scope>
    <source>
        <strain evidence="13">DSM 12710 / JCM 10830 / BK20S6-10-b1 / P8</strain>
    </source>
</reference>
<evidence type="ECO:0000256" key="1">
    <source>
        <dbReference type="ARBA" id="ARBA00006637"/>
    </source>
</evidence>
<feature type="domain" description="Helicase ATP-binding" evidence="10">
    <location>
        <begin position="177"/>
        <end position="324"/>
    </location>
</feature>
<dbReference type="InterPro" id="IPR006935">
    <property type="entry name" value="Helicase/UvrB_N"/>
</dbReference>
<dbReference type="GO" id="GO:0043138">
    <property type="term" value="F:3'-5' DNA helicase activity"/>
    <property type="evidence" value="ECO:0007669"/>
    <property type="project" value="UniProtKB-EC"/>
</dbReference>
<dbReference type="GO" id="GO:0003677">
    <property type="term" value="F:DNA binding"/>
    <property type="evidence" value="ECO:0007669"/>
    <property type="project" value="InterPro"/>
</dbReference>
<evidence type="ECO:0000256" key="9">
    <source>
        <dbReference type="ARBA" id="ARBA00048988"/>
    </source>
</evidence>
<sequence length="548" mass="62990">MIIFRSKRWLENDEFREVLRVADYNGFEKGVGGVFVFNIDKALRNGYGLEDVLRLLEDYGLEIDSSSLEELKSLYNSLSILIDWNNSNGFVELLVPTSIDRGIRNVLRGNGARFRGYRGDRVVYKLIPYKLWDLIGVLRGKGLEIIDRNGLLRDKKLPYKIELRKVELRPYQREALEAWVKNNGRGIIALPTGSGKTLIGIAAIAHTSLRTLIITYTREQMFQWREQIYKYTTAEPGLVGLIYSREKRLAPITITTYQSGFRNIKEISPFFNLLIVDEVHHLPADKFRYIAIHSISRYRMGLSATPVREDGRHEELFPLLGGIIYHRSAAELANMGYLARYRVLTVRVGLGRDEKKLFEDLRKTYKVLSGGRSFKEVLDSALKGDERAKNALRIHNQMRMILAKSKSKIDKAVKIAEKEYRRGSKIIIFTQYIEQANEIAEKLNAYLLTGEVPVEKRKRVLVEFKNKDNGILVVTTVGDEGLDIPDANVGIIVSGTGSRRQFIQRLGRILRPKPDGGEARLYEIVLEKTPEEYQARKRKRIDLDEYLY</sequence>
<evidence type="ECO:0000256" key="2">
    <source>
        <dbReference type="ARBA" id="ARBA00022741"/>
    </source>
</evidence>
<protein>
    <recommendedName>
        <fullName evidence="8">DNA 3'-5' helicase</fullName>
        <ecNumber evidence="8">5.6.2.4</ecNumber>
    </recommendedName>
</protein>
<accession>D7D9Z5</accession>
<keyword evidence="6" id="KW-0413">Isomerase</keyword>
<dbReference type="SMART" id="SM00487">
    <property type="entry name" value="DEXDc"/>
    <property type="match status" value="1"/>
</dbReference>
<comment type="catalytic activity">
    <reaction evidence="9">
        <text>ATP + H2O = ADP + phosphate + H(+)</text>
        <dbReference type="Rhea" id="RHEA:13065"/>
        <dbReference type="ChEBI" id="CHEBI:15377"/>
        <dbReference type="ChEBI" id="CHEBI:15378"/>
        <dbReference type="ChEBI" id="CHEBI:30616"/>
        <dbReference type="ChEBI" id="CHEBI:43474"/>
        <dbReference type="ChEBI" id="CHEBI:456216"/>
        <dbReference type="EC" id="5.6.2.4"/>
    </reaction>
</comment>
<dbReference type="CDD" id="cd17926">
    <property type="entry name" value="DEXHc_RE"/>
    <property type="match status" value="1"/>
</dbReference>
<comment type="similarity">
    <text evidence="1">Belongs to the helicase family. RAD25/XPB subfamily.</text>
</comment>
<evidence type="ECO:0000256" key="6">
    <source>
        <dbReference type="ARBA" id="ARBA00023235"/>
    </source>
</evidence>
<keyword evidence="13" id="KW-1185">Reference proteome</keyword>
<dbReference type="RefSeq" id="WP_013143789.1">
    <property type="nucleotide sequence ID" value="NC_014205.1"/>
</dbReference>
<evidence type="ECO:0000259" key="10">
    <source>
        <dbReference type="PROSITE" id="PS51192"/>
    </source>
</evidence>
<evidence type="ECO:0000259" key="11">
    <source>
        <dbReference type="PROSITE" id="PS51194"/>
    </source>
</evidence>
<dbReference type="GO" id="GO:0005524">
    <property type="term" value="F:ATP binding"/>
    <property type="evidence" value="ECO:0007669"/>
    <property type="project" value="UniProtKB-KW"/>
</dbReference>
<organism evidence="12 13">
    <name type="scientific">Staphylothermus hellenicus (strain DSM 12710 / JCM 10830 / BK20S6-10-b1 / P8)</name>
    <dbReference type="NCBI Taxonomy" id="591019"/>
    <lineage>
        <taxon>Archaea</taxon>
        <taxon>Thermoproteota</taxon>
        <taxon>Thermoprotei</taxon>
        <taxon>Desulfurococcales</taxon>
        <taxon>Desulfurococcaceae</taxon>
        <taxon>Staphylothermus</taxon>
    </lineage>
</organism>
<evidence type="ECO:0000256" key="7">
    <source>
        <dbReference type="ARBA" id="ARBA00034617"/>
    </source>
</evidence>
<dbReference type="STRING" id="591019.Shell_1503"/>
<dbReference type="GO" id="GO:0016787">
    <property type="term" value="F:hydrolase activity"/>
    <property type="evidence" value="ECO:0007669"/>
    <property type="project" value="UniProtKB-KW"/>
</dbReference>
<feature type="domain" description="Helicase C-terminal" evidence="11">
    <location>
        <begin position="408"/>
        <end position="548"/>
    </location>
</feature>
<dbReference type="InterPro" id="IPR014001">
    <property type="entry name" value="Helicase_ATP-bd"/>
</dbReference>
<evidence type="ECO:0000256" key="3">
    <source>
        <dbReference type="ARBA" id="ARBA00022801"/>
    </source>
</evidence>
<dbReference type="InterPro" id="IPR001650">
    <property type="entry name" value="Helicase_C-like"/>
</dbReference>
<dbReference type="InterPro" id="IPR027417">
    <property type="entry name" value="P-loop_NTPase"/>
</dbReference>
<keyword evidence="4" id="KW-0347">Helicase</keyword>
<dbReference type="AlphaFoldDB" id="D7D9Z5"/>
<dbReference type="eggNOG" id="arCOG00874">
    <property type="taxonomic scope" value="Archaea"/>
</dbReference>
<dbReference type="EMBL" id="CP002051">
    <property type="protein sequence ID" value="ADI32591.1"/>
    <property type="molecule type" value="Genomic_DNA"/>
</dbReference>
<evidence type="ECO:0000313" key="12">
    <source>
        <dbReference type="EMBL" id="ADI32591.1"/>
    </source>
</evidence>
<dbReference type="Pfam" id="PF16203">
    <property type="entry name" value="ERCC3_RAD25_C"/>
    <property type="match status" value="1"/>
</dbReference>
<dbReference type="Gene3D" id="3.40.50.300">
    <property type="entry name" value="P-loop containing nucleotide triphosphate hydrolases"/>
    <property type="match status" value="2"/>
</dbReference>
<evidence type="ECO:0000256" key="4">
    <source>
        <dbReference type="ARBA" id="ARBA00022806"/>
    </source>
</evidence>
<dbReference type="Proteomes" id="UP000002573">
    <property type="component" value="Chromosome"/>
</dbReference>
<dbReference type="GeneID" id="9234794"/>
<dbReference type="PROSITE" id="PS51194">
    <property type="entry name" value="HELICASE_CTER"/>
    <property type="match status" value="1"/>
</dbReference>
<dbReference type="SUPFAM" id="SSF52540">
    <property type="entry name" value="P-loop containing nucleoside triphosphate hydrolases"/>
    <property type="match status" value="1"/>
</dbReference>
<dbReference type="PANTHER" id="PTHR11274">
    <property type="entry name" value="RAD25/XP-B DNA REPAIR HELICASE"/>
    <property type="match status" value="1"/>
</dbReference>
<comment type="catalytic activity">
    <reaction evidence="7">
        <text>Couples ATP hydrolysis with the unwinding of duplex DNA by translocating in the 3'-5' direction.</text>
        <dbReference type="EC" id="5.6.2.4"/>
    </reaction>
</comment>
<dbReference type="OrthoDB" id="11644at2157"/>
<evidence type="ECO:0000313" key="13">
    <source>
        <dbReference type="Proteomes" id="UP000002573"/>
    </source>
</evidence>
<keyword evidence="3" id="KW-0378">Hydrolase</keyword>
<dbReference type="Pfam" id="PF04851">
    <property type="entry name" value="ResIII"/>
    <property type="match status" value="1"/>
</dbReference>
<dbReference type="EC" id="5.6.2.4" evidence="8"/>
<keyword evidence="5" id="KW-0067">ATP-binding</keyword>
<gene>
    <name evidence="12" type="ordered locus">Shell_1503</name>
</gene>
<name>D7D9Z5_STAHD</name>
<evidence type="ECO:0000256" key="5">
    <source>
        <dbReference type="ARBA" id="ARBA00022840"/>
    </source>
</evidence>
<proteinExistence type="inferred from homology"/>
<dbReference type="InterPro" id="IPR050615">
    <property type="entry name" value="ATP-dep_DNA_Helicase"/>
</dbReference>
<dbReference type="HOGENOM" id="CLU_008213_6_0_2"/>
<dbReference type="PROSITE" id="PS51192">
    <property type="entry name" value="HELICASE_ATP_BIND_1"/>
    <property type="match status" value="1"/>
</dbReference>
<keyword evidence="2" id="KW-0547">Nucleotide-binding</keyword>